<evidence type="ECO:0000256" key="1">
    <source>
        <dbReference type="SAM" id="MobiDB-lite"/>
    </source>
</evidence>
<gene>
    <name evidence="2" type="ORF">EPH_0028390</name>
</gene>
<reference evidence="2" key="2">
    <citation type="submission" date="2013-10" db="EMBL/GenBank/DDBJ databases">
        <authorList>
            <person name="Aslett M."/>
        </authorList>
    </citation>
    <scope>NUCLEOTIDE SEQUENCE [LARGE SCALE GENOMIC DNA]</scope>
    <source>
        <strain evidence="2">Houghton</strain>
    </source>
</reference>
<name>U6G0V7_9EIME</name>
<feature type="region of interest" description="Disordered" evidence="1">
    <location>
        <begin position="95"/>
        <end position="126"/>
    </location>
</feature>
<dbReference type="Proteomes" id="UP000018201">
    <property type="component" value="Unassembled WGS sequence"/>
</dbReference>
<evidence type="ECO:0000313" key="3">
    <source>
        <dbReference type="Proteomes" id="UP000018201"/>
    </source>
</evidence>
<dbReference type="OrthoDB" id="10343399at2759"/>
<dbReference type="VEuPathDB" id="ToxoDB:EPH_0028390"/>
<reference evidence="2" key="1">
    <citation type="submission" date="2013-10" db="EMBL/GenBank/DDBJ databases">
        <title>Genomic analysis of the causative agents of coccidiosis in chickens.</title>
        <authorList>
            <person name="Reid A.J."/>
            <person name="Blake D."/>
            <person name="Billington K."/>
            <person name="Browne H."/>
            <person name="Dunn M."/>
            <person name="Hung S."/>
            <person name="Kawahara F."/>
            <person name="Miranda-Saavedra D."/>
            <person name="Mourier T."/>
            <person name="Nagra H."/>
            <person name="Otto T.D."/>
            <person name="Rawlings N."/>
            <person name="Sanchez A."/>
            <person name="Sanders M."/>
            <person name="Subramaniam C."/>
            <person name="Tay Y."/>
            <person name="Dear P."/>
            <person name="Doerig C."/>
            <person name="Gruber A."/>
            <person name="Parkinson J."/>
            <person name="Shirley M."/>
            <person name="Wan K.L."/>
            <person name="Berriman M."/>
            <person name="Tomley F."/>
            <person name="Pain A."/>
        </authorList>
    </citation>
    <scope>NUCLEOTIDE SEQUENCE [LARGE SCALE GENOMIC DNA]</scope>
    <source>
        <strain evidence="2">Houghton</strain>
    </source>
</reference>
<accession>U6G0V7</accession>
<dbReference type="EMBL" id="HG688848">
    <property type="protein sequence ID" value="CDI73765.1"/>
    <property type="molecule type" value="Genomic_DNA"/>
</dbReference>
<feature type="compositionally biased region" description="Polar residues" evidence="1">
    <location>
        <begin position="41"/>
        <end position="60"/>
    </location>
</feature>
<organism evidence="2 3">
    <name type="scientific">Eimeria praecox</name>
    <dbReference type="NCBI Taxonomy" id="51316"/>
    <lineage>
        <taxon>Eukaryota</taxon>
        <taxon>Sar</taxon>
        <taxon>Alveolata</taxon>
        <taxon>Apicomplexa</taxon>
        <taxon>Conoidasida</taxon>
        <taxon>Coccidia</taxon>
        <taxon>Eucoccidiorida</taxon>
        <taxon>Eimeriorina</taxon>
        <taxon>Eimeriidae</taxon>
        <taxon>Eimeria</taxon>
    </lineage>
</organism>
<proteinExistence type="predicted"/>
<protein>
    <submittedName>
        <fullName evidence="2">Uncharacterized protein</fullName>
    </submittedName>
</protein>
<keyword evidence="3" id="KW-1185">Reference proteome</keyword>
<evidence type="ECO:0000313" key="2">
    <source>
        <dbReference type="EMBL" id="CDI73765.1"/>
    </source>
</evidence>
<feature type="region of interest" description="Disordered" evidence="1">
    <location>
        <begin position="1"/>
        <end position="60"/>
    </location>
</feature>
<feature type="compositionally biased region" description="Low complexity" evidence="1">
    <location>
        <begin position="1"/>
        <end position="17"/>
    </location>
</feature>
<feature type="compositionally biased region" description="Polar residues" evidence="1">
    <location>
        <begin position="18"/>
        <end position="32"/>
    </location>
</feature>
<sequence length="445" mass="49796">MNFESSQSGSQPSQAPSRRNSFQANEGYTSNVYPEAHHDYQYTSFQPPSSDEQNQADSQQQAFLATLEYPAWQAYEDGKPYDCVDLANKSLENSVPLRPSGLGQIPGHGIGQVPNHDAGPPDTRQVSGQLMGQISRKNSGEVPGHHSYDEVSAQVTDELQRSSSDVVVSGQGTEEVLNRTLSCVQGQTSVQILRRTSSQAVGNSWGPVPGHGIGQGPTQSVGEVVGHGSHQIPYKGVGTDPPDKVAYPRQRFHPAHETYHMYQVHVPTSAMDDQQRFQGARPQLGHPYRRGHYYQSYRMHQFTQQYWRPAFVAPFHKGHIQPARPQNRRAFQFDCSTPAFVPQFPGNRQLELEILAQASSIAGSANPHLYTHAHQKKKTELPWVWWSDAINTEKYLKKHKDGEGRVFFRLKDTPLEKRRTSPDEIDIWVDVGTVPSIVEGRPKTD</sequence>
<dbReference type="AlphaFoldDB" id="U6G0V7"/>